<comment type="caution">
    <text evidence="1">The sequence shown here is derived from an EMBL/GenBank/DDBJ whole genome shotgun (WGS) entry which is preliminary data.</text>
</comment>
<dbReference type="RefSeq" id="WP_378586587.1">
    <property type="nucleotide sequence ID" value="NZ_JBHSKD010000003.1"/>
</dbReference>
<dbReference type="Proteomes" id="UP001596087">
    <property type="component" value="Unassembled WGS sequence"/>
</dbReference>
<keyword evidence="2" id="KW-1185">Reference proteome</keyword>
<proteinExistence type="predicted"/>
<evidence type="ECO:0000313" key="2">
    <source>
        <dbReference type="Proteomes" id="UP001596087"/>
    </source>
</evidence>
<name>A0ABW0BEW1_9ACTN</name>
<reference evidence="2" key="1">
    <citation type="journal article" date="2019" name="Int. J. Syst. Evol. Microbiol.">
        <title>The Global Catalogue of Microorganisms (GCM) 10K type strain sequencing project: providing services to taxonomists for standard genome sequencing and annotation.</title>
        <authorList>
            <consortium name="The Broad Institute Genomics Platform"/>
            <consortium name="The Broad Institute Genome Sequencing Center for Infectious Disease"/>
            <person name="Wu L."/>
            <person name="Ma J."/>
        </authorList>
    </citation>
    <scope>NUCLEOTIDE SEQUENCE [LARGE SCALE GENOMIC DNA]</scope>
    <source>
        <strain evidence="2">DFY41</strain>
    </source>
</reference>
<sequence>MTQTRPASSALLDLRLALEQPPADQPVPDAWRWVVRKHLAGVRDQLAHEGAHPQDAGLAARDGALLRERDALLRRLVALGHPLLSDPEVEPVRTELRRLAADIAHHEQRLHDLVFDDIELELGGSE</sequence>
<evidence type="ECO:0000313" key="1">
    <source>
        <dbReference type="EMBL" id="MFC5175587.1"/>
    </source>
</evidence>
<gene>
    <name evidence="1" type="ORF">ACFPGP_02810</name>
</gene>
<organism evidence="1 2">
    <name type="scientific">Nocardioides taihuensis</name>
    <dbReference type="NCBI Taxonomy" id="1835606"/>
    <lineage>
        <taxon>Bacteria</taxon>
        <taxon>Bacillati</taxon>
        <taxon>Actinomycetota</taxon>
        <taxon>Actinomycetes</taxon>
        <taxon>Propionibacteriales</taxon>
        <taxon>Nocardioidaceae</taxon>
        <taxon>Nocardioides</taxon>
    </lineage>
</organism>
<protein>
    <submittedName>
        <fullName evidence="1">Uncharacterized protein</fullName>
    </submittedName>
</protein>
<accession>A0ABW0BEW1</accession>
<dbReference type="EMBL" id="JBHSKD010000003">
    <property type="protein sequence ID" value="MFC5175587.1"/>
    <property type="molecule type" value="Genomic_DNA"/>
</dbReference>